<keyword evidence="1" id="KW-0812">Transmembrane</keyword>
<evidence type="ECO:0000313" key="2">
    <source>
        <dbReference type="EMBL" id="KAG1789624.1"/>
    </source>
</evidence>
<comment type="caution">
    <text evidence="2">The sequence shown here is derived from an EMBL/GenBank/DDBJ whole genome shotgun (WGS) entry which is preliminary data.</text>
</comment>
<dbReference type="Proteomes" id="UP000719766">
    <property type="component" value="Unassembled WGS sequence"/>
</dbReference>
<dbReference type="RefSeq" id="XP_041156672.1">
    <property type="nucleotide sequence ID" value="XM_041309682.1"/>
</dbReference>
<sequence>MLESFWGYPTTSQISYEVTVAEAAAFIIFFAFIYYDTIVSYAIIQAIRGKGIWMSSIAAASEAPSPPLTPALPVARYTAVLGGQAPYTTYGDYSHNARLQLYNSYSAQPLDLQDYPASPWQILPPPGRYYPALSGNAPLSPQPNHTPYPAANQGQILPGGYQNSHTMGSAMRSSLKEVVVISATEDVYALVHERAGSFGLQVSHNRSWVSSSYDALVTCEGVVLRRARNSVRARDGVSRTIGHPVPLDRELGGLYKWPRECPRVSWQDVPHRQLEDRTRLPKLDTLDRYSGDKLSQRTHPHCLPHGLARSGPSLPRCSSLDDEVEWIFIGHPDSRDVRDEITRESACVILQTRFVDGHCRPGDRKLLPQKHIITADWSAFEQYASRVQVLGDMNSSLFGGIVVHAMIGFSSRSLLVLNLRGFRCGEGPHSFLHAYVAAWILASGRFACVWHLRKKSGIRSQQIPCLEVVETHATSPQVSELALYGFTHLQEVSPALFSNNALSCPRGLVGLQVLDIRIAVPLTRVKSQFRTFSLDTLIVHSFDLFLSGSLIEGWVILCRRPQLVSEHHGTAVQRSLRKMSVEFSGAHPTRRSICLRLREPGGGVAAAFEQPLSVAVVLVELEEGGLDQDARQTKWEEVPAYSGVLTLVRWQASRVAYVELDTAVTQD</sequence>
<keyword evidence="1" id="KW-1133">Transmembrane helix</keyword>
<evidence type="ECO:0000313" key="3">
    <source>
        <dbReference type="Proteomes" id="UP000719766"/>
    </source>
</evidence>
<gene>
    <name evidence="2" type="ORF">HD556DRAFT_1538151</name>
</gene>
<reference evidence="2" key="1">
    <citation type="journal article" date="2020" name="New Phytol.">
        <title>Comparative genomics reveals dynamic genome evolution in host specialist ectomycorrhizal fungi.</title>
        <authorList>
            <person name="Lofgren L.A."/>
            <person name="Nguyen N.H."/>
            <person name="Vilgalys R."/>
            <person name="Ruytinx J."/>
            <person name="Liao H.L."/>
            <person name="Branco S."/>
            <person name="Kuo A."/>
            <person name="LaButti K."/>
            <person name="Lipzen A."/>
            <person name="Andreopoulos W."/>
            <person name="Pangilinan J."/>
            <person name="Riley R."/>
            <person name="Hundley H."/>
            <person name="Na H."/>
            <person name="Barry K."/>
            <person name="Grigoriev I.V."/>
            <person name="Stajich J.E."/>
            <person name="Kennedy P.G."/>
        </authorList>
    </citation>
    <scope>NUCLEOTIDE SEQUENCE</scope>
    <source>
        <strain evidence="2">S12</strain>
    </source>
</reference>
<feature type="transmembrane region" description="Helical" evidence="1">
    <location>
        <begin position="20"/>
        <end position="44"/>
    </location>
</feature>
<evidence type="ECO:0000256" key="1">
    <source>
        <dbReference type="SAM" id="Phobius"/>
    </source>
</evidence>
<organism evidence="2 3">
    <name type="scientific">Suillus plorans</name>
    <dbReference type="NCBI Taxonomy" id="116603"/>
    <lineage>
        <taxon>Eukaryota</taxon>
        <taxon>Fungi</taxon>
        <taxon>Dikarya</taxon>
        <taxon>Basidiomycota</taxon>
        <taxon>Agaricomycotina</taxon>
        <taxon>Agaricomycetes</taxon>
        <taxon>Agaricomycetidae</taxon>
        <taxon>Boletales</taxon>
        <taxon>Suillineae</taxon>
        <taxon>Suillaceae</taxon>
        <taxon>Suillus</taxon>
    </lineage>
</organism>
<dbReference type="GeneID" id="64603446"/>
<proteinExistence type="predicted"/>
<dbReference type="OrthoDB" id="3364107at2759"/>
<dbReference type="EMBL" id="JABBWE010000057">
    <property type="protein sequence ID" value="KAG1789624.1"/>
    <property type="molecule type" value="Genomic_DNA"/>
</dbReference>
<keyword evidence="3" id="KW-1185">Reference proteome</keyword>
<protein>
    <submittedName>
        <fullName evidence="2">Uncharacterized protein</fullName>
    </submittedName>
</protein>
<name>A0A9P7AHS2_9AGAM</name>
<accession>A0A9P7AHS2</accession>
<keyword evidence="1" id="KW-0472">Membrane</keyword>
<dbReference type="AlphaFoldDB" id="A0A9P7AHS2"/>